<sequence>MHTKVKIGFIGQGWIGKNYADHYEDRGFVVVRYSLDQEYIGNKDRIAECDYVFIAVPTPTTTKGFDDSIVRDAVSVVGDGKVAIIKSTIPPGTTRKLCAQYPNKFIVHSPEFLRESSVRYDVDHPDRVIVGIPEDTKEYKKIAEEIIRLHPKAGYVKIAPVEEAEFLKYTHNTLGYATIVFANILYDLSQVYGIEWQTVKDFILNNPWFPEKYIDPVHKSGRGAGGNCFIKDFAAFHEMYARELKGDTVGIELLEAFVRKNKDLLCASGKDINILRGVYGDEENAGV</sequence>
<feature type="domain" description="UDP-glucose/GDP-mannose dehydrogenase dimerisation" evidence="2">
    <location>
        <begin position="162"/>
        <end position="261"/>
    </location>
</feature>
<dbReference type="InterPro" id="IPR013328">
    <property type="entry name" value="6PGD_dom2"/>
</dbReference>
<gene>
    <name evidence="4" type="ORF">A2Z10_01300</name>
</gene>
<dbReference type="Gene3D" id="3.40.50.720">
    <property type="entry name" value="NAD(P)-binding Rossmann-like Domain"/>
    <property type="match status" value="1"/>
</dbReference>
<organism evidence="4 5">
    <name type="scientific">Candidatus Azambacteria bacterium RBG_16_47_10</name>
    <dbReference type="NCBI Taxonomy" id="1797292"/>
    <lineage>
        <taxon>Bacteria</taxon>
        <taxon>Candidatus Azamiibacteriota</taxon>
    </lineage>
</organism>
<dbReference type="Pfam" id="PF03721">
    <property type="entry name" value="UDPG_MGDP_dh_N"/>
    <property type="match status" value="1"/>
</dbReference>
<evidence type="ECO:0000313" key="4">
    <source>
        <dbReference type="EMBL" id="OGD24034.1"/>
    </source>
</evidence>
<dbReference type="Proteomes" id="UP000176639">
    <property type="component" value="Unassembled WGS sequence"/>
</dbReference>
<comment type="caution">
    <text evidence="4">The sequence shown here is derived from an EMBL/GenBank/DDBJ whole genome shotgun (WGS) entry which is preliminary data.</text>
</comment>
<protein>
    <recommendedName>
        <fullName evidence="6">UDP-glucose/GDP-mannose dehydrogenase dimerisation domain-containing protein</fullName>
    </recommendedName>
</protein>
<proteinExistence type="inferred from homology"/>
<dbReference type="Pfam" id="PF00984">
    <property type="entry name" value="UDPG_MGDP_dh"/>
    <property type="match status" value="1"/>
</dbReference>
<evidence type="ECO:0000259" key="3">
    <source>
        <dbReference type="Pfam" id="PF03721"/>
    </source>
</evidence>
<evidence type="ECO:0000259" key="2">
    <source>
        <dbReference type="Pfam" id="PF00984"/>
    </source>
</evidence>
<dbReference type="Gene3D" id="1.10.1040.10">
    <property type="entry name" value="N-(1-d-carboxylethyl)-l-norvaline Dehydrogenase, domain 2"/>
    <property type="match status" value="1"/>
</dbReference>
<dbReference type="PANTHER" id="PTHR43750:SF3">
    <property type="entry name" value="UDP-GLUCOSE 6-DEHYDROGENASE TUAD"/>
    <property type="match status" value="1"/>
</dbReference>
<feature type="domain" description="UDP-glucose/GDP-mannose dehydrogenase N-terminal" evidence="3">
    <location>
        <begin position="44"/>
        <end position="142"/>
    </location>
</feature>
<comment type="similarity">
    <text evidence="1">Belongs to the UDP-glucose/GDP-mannose dehydrogenase family.</text>
</comment>
<dbReference type="EMBL" id="MEYI01000017">
    <property type="protein sequence ID" value="OGD24034.1"/>
    <property type="molecule type" value="Genomic_DNA"/>
</dbReference>
<dbReference type="SUPFAM" id="SSF48179">
    <property type="entry name" value="6-phosphogluconate dehydrogenase C-terminal domain-like"/>
    <property type="match status" value="1"/>
</dbReference>
<evidence type="ECO:0000256" key="1">
    <source>
        <dbReference type="ARBA" id="ARBA00006601"/>
    </source>
</evidence>
<name>A0A1F5B0K8_9BACT</name>
<dbReference type="InterPro" id="IPR008927">
    <property type="entry name" value="6-PGluconate_DH-like_C_sf"/>
</dbReference>
<dbReference type="GO" id="GO:0051287">
    <property type="term" value="F:NAD binding"/>
    <property type="evidence" value="ECO:0007669"/>
    <property type="project" value="InterPro"/>
</dbReference>
<accession>A0A1F5B0K8</accession>
<dbReference type="AlphaFoldDB" id="A0A1F5B0K8"/>
<dbReference type="SUPFAM" id="SSF51735">
    <property type="entry name" value="NAD(P)-binding Rossmann-fold domains"/>
    <property type="match status" value="1"/>
</dbReference>
<dbReference type="GO" id="GO:0016616">
    <property type="term" value="F:oxidoreductase activity, acting on the CH-OH group of donors, NAD or NADP as acceptor"/>
    <property type="evidence" value="ECO:0007669"/>
    <property type="project" value="InterPro"/>
</dbReference>
<evidence type="ECO:0008006" key="6">
    <source>
        <dbReference type="Google" id="ProtNLM"/>
    </source>
</evidence>
<dbReference type="InterPro" id="IPR036291">
    <property type="entry name" value="NAD(P)-bd_dom_sf"/>
</dbReference>
<reference evidence="4 5" key="1">
    <citation type="journal article" date="2016" name="Nat. Commun.">
        <title>Thousands of microbial genomes shed light on interconnected biogeochemical processes in an aquifer system.</title>
        <authorList>
            <person name="Anantharaman K."/>
            <person name="Brown C.T."/>
            <person name="Hug L.A."/>
            <person name="Sharon I."/>
            <person name="Castelle C.J."/>
            <person name="Probst A.J."/>
            <person name="Thomas B.C."/>
            <person name="Singh A."/>
            <person name="Wilkins M.J."/>
            <person name="Karaoz U."/>
            <person name="Brodie E.L."/>
            <person name="Williams K.H."/>
            <person name="Hubbard S.S."/>
            <person name="Banfield J.F."/>
        </authorList>
    </citation>
    <scope>NUCLEOTIDE SEQUENCE [LARGE SCALE GENOMIC DNA]</scope>
</reference>
<dbReference type="InterPro" id="IPR014026">
    <property type="entry name" value="UDP-Glc/GDP-Man_DH_dimer"/>
</dbReference>
<dbReference type="InterPro" id="IPR001732">
    <property type="entry name" value="UDP-Glc/GDP-Man_DH_N"/>
</dbReference>
<dbReference type="PANTHER" id="PTHR43750">
    <property type="entry name" value="UDP-GLUCOSE 6-DEHYDROGENASE TUAD"/>
    <property type="match status" value="1"/>
</dbReference>
<evidence type="ECO:0000313" key="5">
    <source>
        <dbReference type="Proteomes" id="UP000176639"/>
    </source>
</evidence>